<dbReference type="GO" id="GO:0006355">
    <property type="term" value="P:regulation of DNA-templated transcription"/>
    <property type="evidence" value="ECO:0007669"/>
    <property type="project" value="InterPro"/>
</dbReference>
<comment type="caution">
    <text evidence="5">Lacks conserved residue(s) required for the propagation of feature annotation.</text>
</comment>
<dbReference type="Pfam" id="PF00196">
    <property type="entry name" value="GerE"/>
    <property type="match status" value="1"/>
</dbReference>
<evidence type="ECO:0000313" key="8">
    <source>
        <dbReference type="EMBL" id="SBW12630.1"/>
    </source>
</evidence>
<dbReference type="SMART" id="SM00448">
    <property type="entry name" value="REC"/>
    <property type="match status" value="1"/>
</dbReference>
<reference evidence="8" key="1">
    <citation type="submission" date="2016-04" db="EMBL/GenBank/DDBJ databases">
        <authorList>
            <person name="Evans L.H."/>
            <person name="Alamgir A."/>
            <person name="Owens N."/>
            <person name="Weber N.D."/>
            <person name="Virtaneva K."/>
            <person name="Barbian K."/>
            <person name="Babar A."/>
            <person name="Rosenke K."/>
        </authorList>
    </citation>
    <scope>NUCLEOTIDE SEQUENCE</scope>
    <source>
        <strain evidence="8">86</strain>
    </source>
</reference>
<dbReference type="PANTHER" id="PTHR44688:SF16">
    <property type="entry name" value="DNA-BINDING TRANSCRIPTIONAL ACTIVATOR DEVR_DOSR"/>
    <property type="match status" value="1"/>
</dbReference>
<dbReference type="InterPro" id="IPR058245">
    <property type="entry name" value="NreC/VraR/RcsB-like_REC"/>
</dbReference>
<dbReference type="InterPro" id="IPR036388">
    <property type="entry name" value="WH-like_DNA-bd_sf"/>
</dbReference>
<dbReference type="PANTHER" id="PTHR44688">
    <property type="entry name" value="DNA-BINDING TRANSCRIPTIONAL ACTIVATOR DEVR_DOSR"/>
    <property type="match status" value="1"/>
</dbReference>
<feature type="domain" description="HTH luxR-type" evidence="6">
    <location>
        <begin position="147"/>
        <end position="212"/>
    </location>
</feature>
<dbReference type="CDD" id="cd17535">
    <property type="entry name" value="REC_NarL-like"/>
    <property type="match status" value="1"/>
</dbReference>
<dbReference type="SMART" id="SM00421">
    <property type="entry name" value="HTH_LUXR"/>
    <property type="match status" value="1"/>
</dbReference>
<dbReference type="Pfam" id="PF00072">
    <property type="entry name" value="Response_reg"/>
    <property type="match status" value="1"/>
</dbReference>
<dbReference type="InterPro" id="IPR001789">
    <property type="entry name" value="Sig_transdc_resp-reg_receiver"/>
</dbReference>
<dbReference type="AlphaFoldDB" id="A0A212KLW8"/>
<sequence length="215" mass="23612">MSGKKRKSIQRKSPIEVMIAEKNPLLQSGLIRLFAADDRFVLVSMAPDGERFLTAAENVRFDVGVIGWEMPYLGGRGVLEAFLRKERTARLIVYTGSSNPSIPVEAEMLGAWGFCSKSDPGANLLETIAAVADGRKVFPFVASARAVNDPLAALTPRERELLTALAGGITNAQIAKRFDISLNTVKFHLKNLYEKLNVENRSQAVAFYLSSRKVV</sequence>
<protein>
    <submittedName>
        <fullName evidence="8">Putative transcriptional regulatory protein SgaR</fullName>
    </submittedName>
</protein>
<evidence type="ECO:0000256" key="4">
    <source>
        <dbReference type="ARBA" id="ARBA00023163"/>
    </source>
</evidence>
<keyword evidence="3" id="KW-0238">DNA-binding</keyword>
<dbReference type="EMBL" id="FLUO01000003">
    <property type="protein sequence ID" value="SBW12630.1"/>
    <property type="molecule type" value="Genomic_DNA"/>
</dbReference>
<dbReference type="PRINTS" id="PR00038">
    <property type="entry name" value="HTHLUXR"/>
</dbReference>
<dbReference type="SUPFAM" id="SSF46894">
    <property type="entry name" value="C-terminal effector domain of the bipartite response regulators"/>
    <property type="match status" value="1"/>
</dbReference>
<gene>
    <name evidence="8" type="primary">sgaR</name>
    <name evidence="8" type="ORF">KL86APRO_30126</name>
</gene>
<evidence type="ECO:0000256" key="2">
    <source>
        <dbReference type="ARBA" id="ARBA00023015"/>
    </source>
</evidence>
<dbReference type="InterPro" id="IPR000792">
    <property type="entry name" value="Tscrpt_reg_LuxR_C"/>
</dbReference>
<dbReference type="GO" id="GO:0000160">
    <property type="term" value="P:phosphorelay signal transduction system"/>
    <property type="evidence" value="ECO:0007669"/>
    <property type="project" value="InterPro"/>
</dbReference>
<dbReference type="Gene3D" id="1.10.10.10">
    <property type="entry name" value="Winged helix-like DNA-binding domain superfamily/Winged helix DNA-binding domain"/>
    <property type="match status" value="1"/>
</dbReference>
<dbReference type="PROSITE" id="PS00622">
    <property type="entry name" value="HTH_LUXR_1"/>
    <property type="match status" value="1"/>
</dbReference>
<evidence type="ECO:0000256" key="3">
    <source>
        <dbReference type="ARBA" id="ARBA00023125"/>
    </source>
</evidence>
<evidence type="ECO:0000256" key="1">
    <source>
        <dbReference type="ARBA" id="ARBA00022553"/>
    </source>
</evidence>
<dbReference type="PROSITE" id="PS50110">
    <property type="entry name" value="RESPONSE_REGULATORY"/>
    <property type="match status" value="1"/>
</dbReference>
<accession>A0A212KLW8</accession>
<keyword evidence="2" id="KW-0805">Transcription regulation</keyword>
<dbReference type="InterPro" id="IPR011006">
    <property type="entry name" value="CheY-like_superfamily"/>
</dbReference>
<organism evidence="8">
    <name type="scientific">uncultured Alphaproteobacteria bacterium</name>
    <dbReference type="NCBI Taxonomy" id="91750"/>
    <lineage>
        <taxon>Bacteria</taxon>
        <taxon>Pseudomonadati</taxon>
        <taxon>Pseudomonadota</taxon>
        <taxon>Alphaproteobacteria</taxon>
        <taxon>environmental samples</taxon>
    </lineage>
</organism>
<evidence type="ECO:0000259" key="7">
    <source>
        <dbReference type="PROSITE" id="PS50110"/>
    </source>
</evidence>
<keyword evidence="1" id="KW-0597">Phosphoprotein</keyword>
<evidence type="ECO:0000259" key="6">
    <source>
        <dbReference type="PROSITE" id="PS50043"/>
    </source>
</evidence>
<dbReference type="Gene3D" id="3.40.50.2300">
    <property type="match status" value="1"/>
</dbReference>
<keyword evidence="4" id="KW-0804">Transcription</keyword>
<dbReference type="InterPro" id="IPR016032">
    <property type="entry name" value="Sig_transdc_resp-reg_C-effctor"/>
</dbReference>
<dbReference type="SUPFAM" id="SSF52172">
    <property type="entry name" value="CheY-like"/>
    <property type="match status" value="1"/>
</dbReference>
<feature type="domain" description="Response regulatory" evidence="7">
    <location>
        <begin position="16"/>
        <end position="132"/>
    </location>
</feature>
<dbReference type="PROSITE" id="PS50043">
    <property type="entry name" value="HTH_LUXR_2"/>
    <property type="match status" value="1"/>
</dbReference>
<dbReference type="CDD" id="cd06170">
    <property type="entry name" value="LuxR_C_like"/>
    <property type="match status" value="1"/>
</dbReference>
<proteinExistence type="predicted"/>
<evidence type="ECO:0000256" key="5">
    <source>
        <dbReference type="PROSITE-ProRule" id="PRU00169"/>
    </source>
</evidence>
<name>A0A212KLW8_9PROT</name>
<dbReference type="GO" id="GO:0003677">
    <property type="term" value="F:DNA binding"/>
    <property type="evidence" value="ECO:0007669"/>
    <property type="project" value="UniProtKB-KW"/>
</dbReference>